<dbReference type="SUPFAM" id="SSF54695">
    <property type="entry name" value="POZ domain"/>
    <property type="match status" value="1"/>
</dbReference>
<name>A0A074Y9P9_AURSE</name>
<dbReference type="OMA" id="CRESEYF"/>
<dbReference type="AlphaFoldDB" id="A0A074Y9P9"/>
<dbReference type="PROSITE" id="PS50097">
    <property type="entry name" value="BTB"/>
    <property type="match status" value="1"/>
</dbReference>
<dbReference type="InterPro" id="IPR000210">
    <property type="entry name" value="BTB/POZ_dom"/>
</dbReference>
<keyword evidence="3" id="KW-1185">Reference proteome</keyword>
<dbReference type="Pfam" id="PF00651">
    <property type="entry name" value="BTB"/>
    <property type="match status" value="1"/>
</dbReference>
<evidence type="ECO:0000313" key="2">
    <source>
        <dbReference type="EMBL" id="KEQ94495.1"/>
    </source>
</evidence>
<gene>
    <name evidence="2" type="ORF">AUEXF2481DRAFT_30467</name>
</gene>
<dbReference type="PANTHER" id="PTHR47843:SF2">
    <property type="entry name" value="BTB DOMAIN-CONTAINING PROTEIN"/>
    <property type="match status" value="1"/>
</dbReference>
<dbReference type="OrthoDB" id="194443at2759"/>
<dbReference type="InterPro" id="IPR011333">
    <property type="entry name" value="SKP1/BTB/POZ_sf"/>
</dbReference>
<dbReference type="GeneID" id="25364183"/>
<dbReference type="Proteomes" id="UP000030641">
    <property type="component" value="Unassembled WGS sequence"/>
</dbReference>
<dbReference type="Gene3D" id="3.30.710.10">
    <property type="entry name" value="Potassium Channel Kv1.1, Chain A"/>
    <property type="match status" value="1"/>
</dbReference>
<dbReference type="STRING" id="1043005.A0A074Y9P9"/>
<evidence type="ECO:0000313" key="3">
    <source>
        <dbReference type="Proteomes" id="UP000030641"/>
    </source>
</evidence>
<dbReference type="PANTHER" id="PTHR47843">
    <property type="entry name" value="BTB DOMAIN-CONTAINING PROTEIN-RELATED"/>
    <property type="match status" value="1"/>
</dbReference>
<dbReference type="InParanoid" id="A0A074Y9P9"/>
<sequence>MSVWASLAGPFARITVGPGVSATVFTLPRALLCNSSTYFNAALNNGFAETKEQKVILDDEDPAVFRTYALWLYNSKLETQHSGLQPLDENTAEQYLLHLYIFADKRGITGFANDIITMLITIWAENVMDLSTVIWVCPLISRNSKLYDLILDNMVICLRNESLTRDILDYANVPKDVLVDLLDKEFTPDETFEDFTECCLACICHYHVHTEQEILDGTCVRRLESRCNHFDDDEENEFPEQFDWQW</sequence>
<proteinExistence type="predicted"/>
<evidence type="ECO:0000259" key="1">
    <source>
        <dbReference type="PROSITE" id="PS50097"/>
    </source>
</evidence>
<organism evidence="2 3">
    <name type="scientific">Aureobasidium subglaciale (strain EXF-2481)</name>
    <name type="common">Aureobasidium pullulans var. subglaciale</name>
    <dbReference type="NCBI Taxonomy" id="1043005"/>
    <lineage>
        <taxon>Eukaryota</taxon>
        <taxon>Fungi</taxon>
        <taxon>Dikarya</taxon>
        <taxon>Ascomycota</taxon>
        <taxon>Pezizomycotina</taxon>
        <taxon>Dothideomycetes</taxon>
        <taxon>Dothideomycetidae</taxon>
        <taxon>Dothideales</taxon>
        <taxon>Saccotheciaceae</taxon>
        <taxon>Aureobasidium</taxon>
    </lineage>
</organism>
<feature type="domain" description="BTB" evidence="1">
    <location>
        <begin position="12"/>
        <end position="81"/>
    </location>
</feature>
<dbReference type="RefSeq" id="XP_013342843.1">
    <property type="nucleotide sequence ID" value="XM_013487389.1"/>
</dbReference>
<accession>A0A074Y9P9</accession>
<reference evidence="2 3" key="1">
    <citation type="journal article" date="2014" name="BMC Genomics">
        <title>Genome sequencing of four Aureobasidium pullulans varieties: biotechnological potential, stress tolerance, and description of new species.</title>
        <authorList>
            <person name="Gostin Ar C."/>
            <person name="Ohm R.A."/>
            <person name="Kogej T."/>
            <person name="Sonjak S."/>
            <person name="Turk M."/>
            <person name="Zajc J."/>
            <person name="Zalar P."/>
            <person name="Grube M."/>
            <person name="Sun H."/>
            <person name="Han J."/>
            <person name="Sharma A."/>
            <person name="Chiniquy J."/>
            <person name="Ngan C.Y."/>
            <person name="Lipzen A."/>
            <person name="Barry K."/>
            <person name="Grigoriev I.V."/>
            <person name="Gunde-Cimerman N."/>
        </authorList>
    </citation>
    <scope>NUCLEOTIDE SEQUENCE [LARGE SCALE GENOMIC DNA]</scope>
    <source>
        <strain evidence="2 3">EXF-2481</strain>
    </source>
</reference>
<protein>
    <recommendedName>
        <fullName evidence="1">BTB domain-containing protein</fullName>
    </recommendedName>
</protein>
<dbReference type="HOGENOM" id="CLU_1151600_0_0_1"/>
<dbReference type="EMBL" id="KL584762">
    <property type="protein sequence ID" value="KEQ94495.1"/>
    <property type="molecule type" value="Genomic_DNA"/>
</dbReference>